<dbReference type="RefSeq" id="WP_209510148.1">
    <property type="nucleotide sequence ID" value="NZ_JAGGKS010000001.1"/>
</dbReference>
<keyword evidence="2 10" id="KW-0489">Methyltransferase</keyword>
<dbReference type="Pfam" id="PF07669">
    <property type="entry name" value="Eco57I"/>
    <property type="match status" value="1"/>
</dbReference>
<reference evidence="10 11" key="1">
    <citation type="submission" date="2021-03" db="EMBL/GenBank/DDBJ databases">
        <title>Genomic Encyclopedia of Type Strains, Phase IV (KMG-IV): sequencing the most valuable type-strain genomes for metagenomic binning, comparative biology and taxonomic classification.</title>
        <authorList>
            <person name="Goeker M."/>
        </authorList>
    </citation>
    <scope>NUCLEOTIDE SEQUENCE [LARGE SCALE GENOMIC DNA]</scope>
    <source>
        <strain evidence="10 11">DSM 24004</strain>
    </source>
</reference>
<evidence type="ECO:0000256" key="6">
    <source>
        <dbReference type="ARBA" id="ARBA00023125"/>
    </source>
</evidence>
<dbReference type="PROSITE" id="PS00092">
    <property type="entry name" value="N6_MTASE"/>
    <property type="match status" value="1"/>
</dbReference>
<proteinExistence type="predicted"/>
<organism evidence="10 11">
    <name type="scientific">Sedimentibacter acidaminivorans</name>
    <dbReference type="NCBI Taxonomy" id="913099"/>
    <lineage>
        <taxon>Bacteria</taxon>
        <taxon>Bacillati</taxon>
        <taxon>Bacillota</taxon>
        <taxon>Tissierellia</taxon>
        <taxon>Sedimentibacter</taxon>
    </lineage>
</organism>
<evidence type="ECO:0000256" key="2">
    <source>
        <dbReference type="ARBA" id="ARBA00022603"/>
    </source>
</evidence>
<dbReference type="EC" id="2.1.1.72" evidence="1"/>
<keyword evidence="6" id="KW-0238">DNA-binding</keyword>
<evidence type="ECO:0000256" key="5">
    <source>
        <dbReference type="ARBA" id="ARBA00022747"/>
    </source>
</evidence>
<dbReference type="SUPFAM" id="SSF53335">
    <property type="entry name" value="S-adenosyl-L-methionine-dependent methyltransferases"/>
    <property type="match status" value="1"/>
</dbReference>
<evidence type="ECO:0000256" key="4">
    <source>
        <dbReference type="ARBA" id="ARBA00022691"/>
    </source>
</evidence>
<dbReference type="PRINTS" id="PR00507">
    <property type="entry name" value="N12N6MTFRASE"/>
</dbReference>
<keyword evidence="5" id="KW-0680">Restriction system</keyword>
<accession>A0ABS4G9M4</accession>
<dbReference type="Gene3D" id="3.40.50.150">
    <property type="entry name" value="Vaccinia Virus protein VP39"/>
    <property type="match status" value="1"/>
</dbReference>
<dbReference type="InterPro" id="IPR011639">
    <property type="entry name" value="MethylTrfase_TaqI-like_dom"/>
</dbReference>
<dbReference type="Proteomes" id="UP001519342">
    <property type="component" value="Unassembled WGS sequence"/>
</dbReference>
<feature type="domain" description="TaqI-like C-terminal specificity" evidence="9">
    <location>
        <begin position="445"/>
        <end position="589"/>
    </location>
</feature>
<comment type="caution">
    <text evidence="10">The sequence shown here is derived from an EMBL/GenBank/DDBJ whole genome shotgun (WGS) entry which is preliminary data.</text>
</comment>
<dbReference type="CDD" id="cd02440">
    <property type="entry name" value="AdoMet_MTases"/>
    <property type="match status" value="1"/>
</dbReference>
<evidence type="ECO:0000313" key="10">
    <source>
        <dbReference type="EMBL" id="MBP1924382.1"/>
    </source>
</evidence>
<dbReference type="InterPro" id="IPR029063">
    <property type="entry name" value="SAM-dependent_MTases_sf"/>
</dbReference>
<dbReference type="InterPro" id="IPR002052">
    <property type="entry name" value="DNA_methylase_N6_adenine_CS"/>
</dbReference>
<comment type="catalytic activity">
    <reaction evidence="7">
        <text>a 2'-deoxyadenosine in DNA + S-adenosyl-L-methionine = an N(6)-methyl-2'-deoxyadenosine in DNA + S-adenosyl-L-homocysteine + H(+)</text>
        <dbReference type="Rhea" id="RHEA:15197"/>
        <dbReference type="Rhea" id="RHEA-COMP:12418"/>
        <dbReference type="Rhea" id="RHEA-COMP:12419"/>
        <dbReference type="ChEBI" id="CHEBI:15378"/>
        <dbReference type="ChEBI" id="CHEBI:57856"/>
        <dbReference type="ChEBI" id="CHEBI:59789"/>
        <dbReference type="ChEBI" id="CHEBI:90615"/>
        <dbReference type="ChEBI" id="CHEBI:90616"/>
        <dbReference type="EC" id="2.1.1.72"/>
    </reaction>
</comment>
<dbReference type="PANTHER" id="PTHR33841">
    <property type="entry name" value="DNA METHYLTRANSFERASE YEEA-RELATED"/>
    <property type="match status" value="1"/>
</dbReference>
<evidence type="ECO:0000256" key="3">
    <source>
        <dbReference type="ARBA" id="ARBA00022679"/>
    </source>
</evidence>
<feature type="domain" description="Type II methyltransferase M.TaqI-like" evidence="8">
    <location>
        <begin position="193"/>
        <end position="335"/>
    </location>
</feature>
<dbReference type="GO" id="GO:0032259">
    <property type="term" value="P:methylation"/>
    <property type="evidence" value="ECO:0007669"/>
    <property type="project" value="UniProtKB-KW"/>
</dbReference>
<evidence type="ECO:0000259" key="9">
    <source>
        <dbReference type="Pfam" id="PF12950"/>
    </source>
</evidence>
<sequence length="643" mass="75605">MDKAFIKRVASIIADMSNLNDLDNIYNSESSNYITNVKYVIFLMSKFLFISKVTEQKSLDYTLSKNVSNNDIMGILNEYSIFDLGSLEIEEKIYNLINDFKDTVIHNNFIPAKLYELLLTPKEKKSLGQVYTPFHIIENMLSKTFEMQKINIDMKILDPSCGGGYFLIESFKKIRDEAVRKSLGIDEKYILENMIYGIDIDDFSIFLTKMGLLFNSCLNSADFNIINTDFLTQSDGLDVSFDIIIGNPPYIGHKQIKKEYKLLLKNKYPEVFYDKSDISYCFFKRGKELLKVNGILCLITSRYFMEAMYADKLRNYIKNNFSIISIVDYNGFKAFKGVMVSPAIITLFNKNLNKNMFSYVKYNIDNLKIDNFTYGQTKLENKGWIILNEVEEQLFHRIESQCNTYIRNVCNIKQGIITGLDKAFIVSVEEIEKYHLESSLLKKWIKNSNISKTNISYKNLYLIYTNMIENEEEYPNTIKYLQPYKDILINRRECKKGFRKWYELQWGRVQSDFENPKILFPYKSDSNNFCFDKNEYYCSADVYFINELHDNLSFEYLQSYLNSNIFEFYFKCQAKKVGSNLFEYYPNKLNLMKIYLPDEKLVKNIYGLDKISIDNFLEKVFNISVREQAIINKYITKKGDDAK</sequence>
<evidence type="ECO:0000313" key="11">
    <source>
        <dbReference type="Proteomes" id="UP001519342"/>
    </source>
</evidence>
<dbReference type="EMBL" id="JAGGKS010000001">
    <property type="protein sequence ID" value="MBP1924382.1"/>
    <property type="molecule type" value="Genomic_DNA"/>
</dbReference>
<dbReference type="InterPro" id="IPR050953">
    <property type="entry name" value="N4_N6_ade-DNA_methylase"/>
</dbReference>
<gene>
    <name evidence="10" type="ORF">J2Z76_000235</name>
</gene>
<dbReference type="PANTHER" id="PTHR33841:SF6">
    <property type="entry name" value="TYPE II METHYLTRANSFERASE M.HINDII"/>
    <property type="match status" value="1"/>
</dbReference>
<keyword evidence="3 10" id="KW-0808">Transferase</keyword>
<evidence type="ECO:0000256" key="7">
    <source>
        <dbReference type="ARBA" id="ARBA00047942"/>
    </source>
</evidence>
<keyword evidence="4" id="KW-0949">S-adenosyl-L-methionine</keyword>
<evidence type="ECO:0000256" key="1">
    <source>
        <dbReference type="ARBA" id="ARBA00011900"/>
    </source>
</evidence>
<evidence type="ECO:0000259" key="8">
    <source>
        <dbReference type="Pfam" id="PF07669"/>
    </source>
</evidence>
<dbReference type="GO" id="GO:0009007">
    <property type="term" value="F:site-specific DNA-methyltransferase (adenine-specific) activity"/>
    <property type="evidence" value="ECO:0007669"/>
    <property type="project" value="UniProtKB-EC"/>
</dbReference>
<name>A0ABS4G9M4_9FIRM</name>
<protein>
    <recommendedName>
        <fullName evidence="1">site-specific DNA-methyltransferase (adenine-specific)</fullName>
        <ecNumber evidence="1">2.1.1.72</ecNumber>
    </recommendedName>
</protein>
<keyword evidence="11" id="KW-1185">Reference proteome</keyword>
<dbReference type="InterPro" id="IPR025931">
    <property type="entry name" value="TaqI_C"/>
</dbReference>
<dbReference type="Pfam" id="PF12950">
    <property type="entry name" value="TaqI_C"/>
    <property type="match status" value="1"/>
</dbReference>